<dbReference type="GO" id="GO:0046872">
    <property type="term" value="F:metal ion binding"/>
    <property type="evidence" value="ECO:0007669"/>
    <property type="project" value="UniProtKB-KW"/>
</dbReference>
<protein>
    <submittedName>
        <fullName evidence="3">Glyoxalase family protein</fullName>
    </submittedName>
</protein>
<dbReference type="Proteomes" id="UP000004848">
    <property type="component" value="Unassembled WGS sequence"/>
</dbReference>
<sequence>MSSAFLEHVNVTVSDPEATSKRLETWFGWKVRWKGASLGGGTTYHIGNETSYVAAYSPPGATSKVAGDSYSQHGGLNHIAVVVDDIDATERLIKADGYATHNHGDYEPGRRFYFHDDDGIEFEVVSYNK</sequence>
<dbReference type="PANTHER" id="PTHR43048">
    <property type="entry name" value="METHYLMALONYL-COA EPIMERASE"/>
    <property type="match status" value="1"/>
</dbReference>
<accession>A0NLV6</accession>
<evidence type="ECO:0000256" key="1">
    <source>
        <dbReference type="ARBA" id="ARBA00022723"/>
    </source>
</evidence>
<comment type="caution">
    <text evidence="3">The sequence shown here is derived from an EMBL/GenBank/DDBJ whole genome shotgun (WGS) entry which is preliminary data.</text>
</comment>
<dbReference type="InterPro" id="IPR004360">
    <property type="entry name" value="Glyas_Fos-R_dOase_dom"/>
</dbReference>
<dbReference type="RefSeq" id="WP_006931306.1">
    <property type="nucleotide sequence ID" value="NZ_AAUW01000001.1"/>
</dbReference>
<dbReference type="GO" id="GO:0004493">
    <property type="term" value="F:methylmalonyl-CoA epimerase activity"/>
    <property type="evidence" value="ECO:0007669"/>
    <property type="project" value="TreeGrafter"/>
</dbReference>
<evidence type="ECO:0000313" key="4">
    <source>
        <dbReference type="Proteomes" id="UP000004848"/>
    </source>
</evidence>
<evidence type="ECO:0000313" key="3">
    <source>
        <dbReference type="EMBL" id="EAV46051.1"/>
    </source>
</evidence>
<dbReference type="InterPro" id="IPR029068">
    <property type="entry name" value="Glyas_Bleomycin-R_OHBP_Dase"/>
</dbReference>
<dbReference type="AlphaFoldDB" id="A0NLV6"/>
<dbReference type="Gene3D" id="3.10.180.10">
    <property type="entry name" value="2,3-Dihydroxybiphenyl 1,2-Dioxygenase, domain 1"/>
    <property type="match status" value="1"/>
</dbReference>
<proteinExistence type="predicted"/>
<dbReference type="GeneID" id="68844598"/>
<organism evidence="3 4">
    <name type="scientific">Roseibium aggregatum (strain ATCC 25650 / DSM 13394 / JCM 20685 / NBRC 16684 / NCIMB 2208 / IAM 12614 / B1)</name>
    <name type="common">Stappia aggregata</name>
    <dbReference type="NCBI Taxonomy" id="384765"/>
    <lineage>
        <taxon>Bacteria</taxon>
        <taxon>Pseudomonadati</taxon>
        <taxon>Pseudomonadota</taxon>
        <taxon>Alphaproteobacteria</taxon>
        <taxon>Hyphomicrobiales</taxon>
        <taxon>Stappiaceae</taxon>
        <taxon>Roseibium</taxon>
    </lineage>
</organism>
<reference evidence="3 4" key="1">
    <citation type="submission" date="2006-05" db="EMBL/GenBank/DDBJ databases">
        <authorList>
            <person name="King G."/>
            <person name="Ferriera S."/>
            <person name="Johnson J."/>
            <person name="Kravitz S."/>
            <person name="Beeson K."/>
            <person name="Sutton G."/>
            <person name="Rogers Y.-H."/>
            <person name="Friedman R."/>
            <person name="Frazier M."/>
            <person name="Venter J.C."/>
        </authorList>
    </citation>
    <scope>NUCLEOTIDE SEQUENCE [LARGE SCALE GENOMIC DNA]</scope>
    <source>
        <strain evidence="4">ATCC 25650 / DSM 13394 / JCM 20685 / NBRC 16684 / NCIMB 2208 / IAM 12614 / B1</strain>
    </source>
</reference>
<dbReference type="Pfam" id="PF00903">
    <property type="entry name" value="Glyoxalase"/>
    <property type="match status" value="1"/>
</dbReference>
<dbReference type="InterPro" id="IPR037523">
    <property type="entry name" value="VOC_core"/>
</dbReference>
<gene>
    <name evidence="3" type="ORF">SIAM614_09493</name>
</gene>
<dbReference type="CDD" id="cd06587">
    <property type="entry name" value="VOC"/>
    <property type="match status" value="1"/>
</dbReference>
<name>A0NLV6_ROSAI</name>
<dbReference type="EMBL" id="AAUW01000001">
    <property type="protein sequence ID" value="EAV46051.1"/>
    <property type="molecule type" value="Genomic_DNA"/>
</dbReference>
<dbReference type="PROSITE" id="PS51819">
    <property type="entry name" value="VOC"/>
    <property type="match status" value="1"/>
</dbReference>
<dbReference type="OrthoDB" id="7355345at2"/>
<dbReference type="PANTHER" id="PTHR43048:SF3">
    <property type="entry name" value="METHYLMALONYL-COA EPIMERASE, MITOCHONDRIAL"/>
    <property type="match status" value="1"/>
</dbReference>
<dbReference type="InterPro" id="IPR051785">
    <property type="entry name" value="MMCE/EMCE_epimerase"/>
</dbReference>
<dbReference type="GO" id="GO:0046491">
    <property type="term" value="P:L-methylmalonyl-CoA metabolic process"/>
    <property type="evidence" value="ECO:0007669"/>
    <property type="project" value="TreeGrafter"/>
</dbReference>
<feature type="domain" description="VOC" evidence="2">
    <location>
        <begin position="5"/>
        <end position="127"/>
    </location>
</feature>
<dbReference type="eggNOG" id="COG0346">
    <property type="taxonomic scope" value="Bacteria"/>
</dbReference>
<keyword evidence="1" id="KW-0479">Metal-binding</keyword>
<dbReference type="SUPFAM" id="SSF54593">
    <property type="entry name" value="Glyoxalase/Bleomycin resistance protein/Dihydroxybiphenyl dioxygenase"/>
    <property type="match status" value="1"/>
</dbReference>
<evidence type="ECO:0000259" key="2">
    <source>
        <dbReference type="PROSITE" id="PS51819"/>
    </source>
</evidence>